<feature type="coiled-coil region" evidence="1">
    <location>
        <begin position="258"/>
        <end position="358"/>
    </location>
</feature>
<feature type="coiled-coil region" evidence="1">
    <location>
        <begin position="413"/>
        <end position="440"/>
    </location>
</feature>
<feature type="coiled-coil region" evidence="1">
    <location>
        <begin position="80"/>
        <end position="227"/>
    </location>
</feature>
<dbReference type="GO" id="GO:0005794">
    <property type="term" value="C:Golgi apparatus"/>
    <property type="evidence" value="ECO:0007669"/>
    <property type="project" value="TreeGrafter"/>
</dbReference>
<dbReference type="GO" id="GO:0048870">
    <property type="term" value="P:cell motility"/>
    <property type="evidence" value="ECO:0007669"/>
    <property type="project" value="InterPro"/>
</dbReference>
<dbReference type="PANTHER" id="PTHR31543:SF1">
    <property type="entry name" value="HECT DOMAIN-CONTAINING PROTEIN"/>
    <property type="match status" value="1"/>
</dbReference>
<accession>A0A3F2RVP1</accession>
<reference evidence="4 5" key="1">
    <citation type="submission" date="2018-07" db="EMBL/GenBank/DDBJ databases">
        <title>Genome sequencing of oomycete isolates from Chile give support for New Zealand origin for Phytophthora kernoviae and make available the first Nothophytophthora sp. genome.</title>
        <authorList>
            <person name="Studholme D.J."/>
            <person name="Sanfuentes E."/>
            <person name="Panda P."/>
            <person name="Hill R."/>
            <person name="Sambles C."/>
            <person name="Grant M."/>
            <person name="Williams N.M."/>
            <person name="Mcdougal R.L."/>
        </authorList>
    </citation>
    <scope>NUCLEOTIDE SEQUENCE [LARGE SCALE GENOMIC DNA]</scope>
    <source>
        <strain evidence="4">Chile6</strain>
    </source>
</reference>
<evidence type="ECO:0000313" key="5">
    <source>
        <dbReference type="Proteomes" id="UP000277300"/>
    </source>
</evidence>
<feature type="compositionally biased region" description="Polar residues" evidence="2">
    <location>
        <begin position="468"/>
        <end position="482"/>
    </location>
</feature>
<dbReference type="GO" id="GO:0031514">
    <property type="term" value="C:motile cilium"/>
    <property type="evidence" value="ECO:0007669"/>
    <property type="project" value="InterPro"/>
</dbReference>
<dbReference type="InterPro" id="IPR039308">
    <property type="entry name" value="GAS8"/>
</dbReference>
<name>A0A3F2RVP1_9STRA</name>
<evidence type="ECO:0000313" key="4">
    <source>
        <dbReference type="EMBL" id="RLN65123.1"/>
    </source>
</evidence>
<feature type="region of interest" description="Disordered" evidence="2">
    <location>
        <begin position="1"/>
        <end position="28"/>
    </location>
</feature>
<feature type="compositionally biased region" description="Polar residues" evidence="2">
    <location>
        <begin position="514"/>
        <end position="527"/>
    </location>
</feature>
<gene>
    <name evidence="4" type="ORF">BBP00_00003036</name>
</gene>
<feature type="compositionally biased region" description="Basic residues" evidence="2">
    <location>
        <begin position="1"/>
        <end position="15"/>
    </location>
</feature>
<organism evidence="4 5">
    <name type="scientific">Phytophthora kernoviae</name>
    <dbReference type="NCBI Taxonomy" id="325452"/>
    <lineage>
        <taxon>Eukaryota</taxon>
        <taxon>Sar</taxon>
        <taxon>Stramenopiles</taxon>
        <taxon>Oomycota</taxon>
        <taxon>Peronosporomycetes</taxon>
        <taxon>Peronosporales</taxon>
        <taxon>Peronosporaceae</taxon>
        <taxon>Phytophthora</taxon>
    </lineage>
</organism>
<dbReference type="GO" id="GO:0031267">
    <property type="term" value="F:small GTPase binding"/>
    <property type="evidence" value="ECO:0007669"/>
    <property type="project" value="InterPro"/>
</dbReference>
<feature type="domain" description="Growth arrest-specific protein 8" evidence="3">
    <location>
        <begin position="231"/>
        <end position="430"/>
    </location>
</feature>
<dbReference type="OrthoDB" id="767661at2759"/>
<keyword evidence="1" id="KW-0175">Coiled coil</keyword>
<dbReference type="PANTHER" id="PTHR31543">
    <property type="entry name" value="DYNEIN REGULATORY COMPLEX SUBUNIT 4"/>
    <property type="match status" value="1"/>
</dbReference>
<dbReference type="Proteomes" id="UP000277300">
    <property type="component" value="Unassembled WGS sequence"/>
</dbReference>
<protein>
    <recommendedName>
        <fullName evidence="3">Growth arrest-specific protein 8 domain-containing protein</fullName>
    </recommendedName>
</protein>
<dbReference type="GO" id="GO:0008017">
    <property type="term" value="F:microtubule binding"/>
    <property type="evidence" value="ECO:0007669"/>
    <property type="project" value="InterPro"/>
</dbReference>
<dbReference type="InterPro" id="IPR025593">
    <property type="entry name" value="GAS8_dom"/>
</dbReference>
<proteinExistence type="predicted"/>
<dbReference type="Pfam" id="PF13851">
    <property type="entry name" value="GAS"/>
    <property type="match status" value="1"/>
</dbReference>
<sequence>MGPKKGKGKKEKKSKGGNTAKKGATEVNDVELKNEAERVELVKQAKAFLELTRKEEQAFNEFQQQREKINYFWIVEKKNFEDRKAELRNKERERQDLEEKHQVEIKVYKQRVKHLLYEHQNEITKLKKEMEQSLKLSQGDYRGNERELKTDKRRLKFDLKEIELSHQDYLKSLKQEQDRRITVLRQEFERHAKELQQKYERKRKAFRDDLEARRKQDTQKIEERKNLHIAQLMTAHEKAFGEIKNYYNDITHNNLDLIKSLKEEVGEMKKKEAQDEKLMFEISQENKRMSEPLKRALLDVEKLRKNIHVYQDEKVDLRTAKAQLLVLEQEYATLSWEFEVLQQRAAQVSRELEELTTQFHTSIYDVQQKTGLKNLLLEKKMGALTLQLEQKDAELNEVLLHAKLDPAIVDRVKGRLEDIMANKAQDLRELEAEMVQVTKLQSDLATAMQIKMSEYGLPLDELGFMPQTRPSLDPRTTASRISDNNKKYSGDRSANDSVKKAHLAKKRAAASNAVNVTKAPTSFSINQDAPKVQ</sequence>
<comment type="caution">
    <text evidence="4">The sequence shown here is derived from an EMBL/GenBank/DDBJ whole genome shotgun (WGS) entry which is preliminary data.</text>
</comment>
<evidence type="ECO:0000256" key="1">
    <source>
        <dbReference type="SAM" id="Coils"/>
    </source>
</evidence>
<feature type="compositionally biased region" description="Basic and acidic residues" evidence="2">
    <location>
        <begin position="483"/>
        <end position="499"/>
    </location>
</feature>
<evidence type="ECO:0000256" key="2">
    <source>
        <dbReference type="SAM" id="MobiDB-lite"/>
    </source>
</evidence>
<dbReference type="EMBL" id="MBDO02000059">
    <property type="protein sequence ID" value="RLN65123.1"/>
    <property type="molecule type" value="Genomic_DNA"/>
</dbReference>
<evidence type="ECO:0000259" key="3">
    <source>
        <dbReference type="Pfam" id="PF13851"/>
    </source>
</evidence>
<dbReference type="AlphaFoldDB" id="A0A3F2RVP1"/>
<dbReference type="GO" id="GO:0005874">
    <property type="term" value="C:microtubule"/>
    <property type="evidence" value="ECO:0007669"/>
    <property type="project" value="TreeGrafter"/>
</dbReference>
<feature type="region of interest" description="Disordered" evidence="2">
    <location>
        <begin position="466"/>
        <end position="533"/>
    </location>
</feature>